<dbReference type="Gene3D" id="3.90.226.10">
    <property type="entry name" value="2-enoyl-CoA Hydratase, Chain A, domain 1"/>
    <property type="match status" value="1"/>
</dbReference>
<evidence type="ECO:0000313" key="1">
    <source>
        <dbReference type="EMBL" id="MDQ0360905.1"/>
    </source>
</evidence>
<dbReference type="InterPro" id="IPR029045">
    <property type="entry name" value="ClpP/crotonase-like_dom_sf"/>
</dbReference>
<keyword evidence="1" id="KW-0378">Hydrolase</keyword>
<dbReference type="EMBL" id="JAUSUR010000002">
    <property type="protein sequence ID" value="MDQ0360905.1"/>
    <property type="molecule type" value="Genomic_DNA"/>
</dbReference>
<dbReference type="InterPro" id="IPR002825">
    <property type="entry name" value="Pept_S49_ser-pept_pro"/>
</dbReference>
<gene>
    <name evidence="1" type="ORF">J2S15_001650</name>
</gene>
<dbReference type="Pfam" id="PF00574">
    <property type="entry name" value="CLP_protease"/>
    <property type="match status" value="1"/>
</dbReference>
<dbReference type="SUPFAM" id="SSF52096">
    <property type="entry name" value="ClpP/crotonase"/>
    <property type="match status" value="1"/>
</dbReference>
<comment type="caution">
    <text evidence="1">The sequence shown here is derived from an EMBL/GenBank/DDBJ whole genome shotgun (WGS) entry which is preliminary data.</text>
</comment>
<dbReference type="GO" id="GO:0006508">
    <property type="term" value="P:proteolysis"/>
    <property type="evidence" value="ECO:0007669"/>
    <property type="project" value="UniProtKB-KW"/>
</dbReference>
<dbReference type="PANTHER" id="PTHR35984">
    <property type="entry name" value="PERIPLASMIC SERINE PROTEASE"/>
    <property type="match status" value="1"/>
</dbReference>
<organism evidence="1 2">
    <name type="scientific">Breznakia pachnodae</name>
    <dbReference type="NCBI Taxonomy" id="265178"/>
    <lineage>
        <taxon>Bacteria</taxon>
        <taxon>Bacillati</taxon>
        <taxon>Bacillota</taxon>
        <taxon>Erysipelotrichia</taxon>
        <taxon>Erysipelotrichales</taxon>
        <taxon>Erysipelotrichaceae</taxon>
        <taxon>Breznakia</taxon>
    </lineage>
</organism>
<evidence type="ECO:0000313" key="2">
    <source>
        <dbReference type="Proteomes" id="UP001230220"/>
    </source>
</evidence>
<dbReference type="Proteomes" id="UP001230220">
    <property type="component" value="Unassembled WGS sequence"/>
</dbReference>
<protein>
    <submittedName>
        <fullName evidence="1">ATP-dependent protease ClpP protease subunit</fullName>
    </submittedName>
</protein>
<proteinExistence type="predicted"/>
<dbReference type="PANTHER" id="PTHR35984:SF1">
    <property type="entry name" value="PERIPLASMIC SERINE PROTEASE"/>
    <property type="match status" value="1"/>
</dbReference>
<dbReference type="InterPro" id="IPR023562">
    <property type="entry name" value="ClpP/TepA"/>
</dbReference>
<dbReference type="GO" id="GO:0008233">
    <property type="term" value="F:peptidase activity"/>
    <property type="evidence" value="ECO:0007669"/>
    <property type="project" value="UniProtKB-KW"/>
</dbReference>
<accession>A0ABU0E328</accession>
<keyword evidence="2" id="KW-1185">Reference proteome</keyword>
<reference evidence="1 2" key="1">
    <citation type="submission" date="2023-07" db="EMBL/GenBank/DDBJ databases">
        <title>Genomic Encyclopedia of Type Strains, Phase IV (KMG-IV): sequencing the most valuable type-strain genomes for metagenomic binning, comparative biology and taxonomic classification.</title>
        <authorList>
            <person name="Goeker M."/>
        </authorList>
    </citation>
    <scope>NUCLEOTIDE SEQUENCE [LARGE SCALE GENOMIC DNA]</scope>
    <source>
        <strain evidence="1 2">DSM 16784</strain>
    </source>
</reference>
<keyword evidence="1" id="KW-0645">Protease</keyword>
<sequence length="341" mass="39426">MDENNNEVKKEIKIKQPPVLFKETQEILDKLEAKLGMPLVVYWNSYNGGVCGNDVLAFYELFNKIGRNEKVALFIKSKGGDVESALRIVNIIRNYNKNVLALIPLESASSATLMALGADEIHMGPLAYLTPIDSSTVHRLSPLDTVNNQKVRIAHDEIKRITKLWKDDENGGQVNHYQELYKYVHPLVIGSLDRSSSLSVKICREILSYHLNDKERCKIISERLNNDYPSHSYPIVLKEVKELGLEASEMEQETHDLLLDLNNLYSQMGSKAFTDFDEFNYHDNQILNILEARNIQLYFQNDKDWSYLKEERRWQVLNDESYWHKNEVSDGKLDHSIVYMA</sequence>
<dbReference type="RefSeq" id="WP_307407157.1">
    <property type="nucleotide sequence ID" value="NZ_JAUSUR010000002.1"/>
</dbReference>
<name>A0ABU0E328_9FIRM</name>